<dbReference type="InterPro" id="IPR041492">
    <property type="entry name" value="HAD_2"/>
</dbReference>
<proteinExistence type="predicted"/>
<dbReference type="PANTHER" id="PTHR43434">
    <property type="entry name" value="PHOSPHOGLYCOLATE PHOSPHATASE"/>
    <property type="match status" value="1"/>
</dbReference>
<dbReference type="NCBIfam" id="TIGR01549">
    <property type="entry name" value="HAD-SF-IA-v1"/>
    <property type="match status" value="1"/>
</dbReference>
<dbReference type="SUPFAM" id="SSF56784">
    <property type="entry name" value="HAD-like"/>
    <property type="match status" value="1"/>
</dbReference>
<dbReference type="SFLD" id="SFLDG01135">
    <property type="entry name" value="C1.5.6:_HAD__Beta-PGM__Phospha"/>
    <property type="match status" value="1"/>
</dbReference>
<dbReference type="InterPro" id="IPR023214">
    <property type="entry name" value="HAD_sf"/>
</dbReference>
<dbReference type="InterPro" id="IPR006439">
    <property type="entry name" value="HAD-SF_hydro_IA"/>
</dbReference>
<dbReference type="FunFam" id="1.10.150.240:FF:000034">
    <property type="entry name" value="Putative phosphoglycolate phosphatase"/>
    <property type="match status" value="1"/>
</dbReference>
<dbReference type="AlphaFoldDB" id="A0A0H5QCK8"/>
<dbReference type="EMBL" id="CVTF01000081">
    <property type="protein sequence ID" value="CRY99699.1"/>
    <property type="molecule type" value="Genomic_DNA"/>
</dbReference>
<dbReference type="SFLD" id="SFLDG01129">
    <property type="entry name" value="C1.5:_HAD__Beta-PGM__Phosphata"/>
    <property type="match status" value="1"/>
</dbReference>
<dbReference type="GO" id="GO:0008967">
    <property type="term" value="F:phosphoglycolate phosphatase activity"/>
    <property type="evidence" value="ECO:0007669"/>
    <property type="project" value="TreeGrafter"/>
</dbReference>
<sequence length="219" mass="23341">MTTPKLIIFDWDGTLADTTQPIIDTMRRSFAECGFPPPEAERVRSLIGYSLPEIIRTLLEMPSETAVADITRTYSAHYLNPNNRNMSLFPDALPCLDKLKAQGYWLAVATGKGRAGLDNAISQTATGGYWLATACAGEYPSKPSPEMVFGICGELGLDPKEALVVGDTAHDLHMAANAGAAAVGVATGAHSREQLLSAPHLAVLDGLSELPGFLAQHYA</sequence>
<dbReference type="GO" id="GO:0006281">
    <property type="term" value="P:DNA repair"/>
    <property type="evidence" value="ECO:0007669"/>
    <property type="project" value="TreeGrafter"/>
</dbReference>
<evidence type="ECO:0000313" key="1">
    <source>
        <dbReference type="EMBL" id="CRY99699.1"/>
    </source>
</evidence>
<dbReference type="InterPro" id="IPR050155">
    <property type="entry name" value="HAD-like_hydrolase_sf"/>
</dbReference>
<dbReference type="PANTHER" id="PTHR43434:SF24">
    <property type="entry name" value="HYDROLASE-RELATED"/>
    <property type="match status" value="1"/>
</dbReference>
<evidence type="ECO:0000313" key="2">
    <source>
        <dbReference type="Proteomes" id="UP000182715"/>
    </source>
</evidence>
<accession>A0A0H5QCK8</accession>
<name>A0A0H5QCK8_NEIMI</name>
<dbReference type="Gene3D" id="3.40.50.1000">
    <property type="entry name" value="HAD superfamily/HAD-like"/>
    <property type="match status" value="1"/>
</dbReference>
<dbReference type="CDD" id="cd07533">
    <property type="entry name" value="HAD_like"/>
    <property type="match status" value="1"/>
</dbReference>
<dbReference type="Gene3D" id="1.10.150.240">
    <property type="entry name" value="Putative phosphatase, domain 2"/>
    <property type="match status" value="1"/>
</dbReference>
<dbReference type="InterPro" id="IPR023198">
    <property type="entry name" value="PGP-like_dom2"/>
</dbReference>
<dbReference type="SFLD" id="SFLDS00003">
    <property type="entry name" value="Haloacid_Dehalogenase"/>
    <property type="match status" value="1"/>
</dbReference>
<dbReference type="OMA" id="FRQHYAD"/>
<dbReference type="Proteomes" id="UP000182715">
    <property type="component" value="Unassembled WGS sequence"/>
</dbReference>
<dbReference type="GO" id="GO:0005829">
    <property type="term" value="C:cytosol"/>
    <property type="evidence" value="ECO:0007669"/>
    <property type="project" value="TreeGrafter"/>
</dbReference>
<dbReference type="InterPro" id="IPR036412">
    <property type="entry name" value="HAD-like_sf"/>
</dbReference>
<reference evidence="1 2" key="1">
    <citation type="submission" date="2014-11" db="EMBL/GenBank/DDBJ databases">
        <authorList>
            <person name="Diene M.Seydina."/>
        </authorList>
    </citation>
    <scope>NUCLEOTIDE SEQUENCE [LARGE SCALE GENOMIC DNA]</scope>
    <source>
        <strain evidence="1 2">Neisseria meningitidis CHUV</strain>
    </source>
</reference>
<protein>
    <submittedName>
        <fullName evidence="1">Similar to phosphoglycolate phosphatase, clustered with ribosomal large subunit pseudouridine synthase C</fullName>
    </submittedName>
</protein>
<organism evidence="1 2">
    <name type="scientific">Neisseria meningitidis serogroup B</name>
    <dbReference type="NCBI Taxonomy" id="491"/>
    <lineage>
        <taxon>Bacteria</taxon>
        <taxon>Pseudomonadati</taxon>
        <taxon>Pseudomonadota</taxon>
        <taxon>Betaproteobacteria</taxon>
        <taxon>Neisseriales</taxon>
        <taxon>Neisseriaceae</taxon>
        <taxon>Neisseria</taxon>
    </lineage>
</organism>
<dbReference type="Pfam" id="PF13419">
    <property type="entry name" value="HAD_2"/>
    <property type="match status" value="1"/>
</dbReference>